<keyword evidence="4" id="KW-1185">Reference proteome</keyword>
<dbReference type="AlphaFoldDB" id="A0A4Y9ZLF6"/>
<proteinExistence type="predicted"/>
<comment type="caution">
    <text evidence="3">The sequence shown here is derived from an EMBL/GenBank/DDBJ whole genome shotgun (WGS) entry which is preliminary data.</text>
</comment>
<evidence type="ECO:0000259" key="2">
    <source>
        <dbReference type="Pfam" id="PF00443"/>
    </source>
</evidence>
<feature type="region of interest" description="Disordered" evidence="1">
    <location>
        <begin position="106"/>
        <end position="130"/>
    </location>
</feature>
<dbReference type="GO" id="GO:0004843">
    <property type="term" value="F:cysteine-type deubiquitinase activity"/>
    <property type="evidence" value="ECO:0007669"/>
    <property type="project" value="InterPro"/>
</dbReference>
<feature type="domain" description="Peptidase C19 ubiquitin carboxyl-terminal hydrolase" evidence="2">
    <location>
        <begin position="41"/>
        <end position="116"/>
    </location>
</feature>
<protein>
    <recommendedName>
        <fullName evidence="2">Peptidase C19 ubiquitin carboxyl-terminal hydrolase domain-containing protein</fullName>
    </recommendedName>
</protein>
<organism evidence="3 4">
    <name type="scientific">Hericium alpestre</name>
    <dbReference type="NCBI Taxonomy" id="135208"/>
    <lineage>
        <taxon>Eukaryota</taxon>
        <taxon>Fungi</taxon>
        <taxon>Dikarya</taxon>
        <taxon>Basidiomycota</taxon>
        <taxon>Agaricomycotina</taxon>
        <taxon>Agaricomycetes</taxon>
        <taxon>Russulales</taxon>
        <taxon>Hericiaceae</taxon>
        <taxon>Hericium</taxon>
    </lineage>
</organism>
<evidence type="ECO:0000313" key="4">
    <source>
        <dbReference type="Proteomes" id="UP000298061"/>
    </source>
</evidence>
<dbReference type="InterPro" id="IPR001394">
    <property type="entry name" value="Peptidase_C19_UCH"/>
</dbReference>
<reference evidence="3 4" key="1">
    <citation type="submission" date="2019-02" db="EMBL/GenBank/DDBJ databases">
        <title>Genome sequencing of the rare red list fungi Hericium alpestre (H. flagellum).</title>
        <authorList>
            <person name="Buettner E."/>
            <person name="Kellner H."/>
        </authorList>
    </citation>
    <scope>NUCLEOTIDE SEQUENCE [LARGE SCALE GENOMIC DNA]</scope>
    <source>
        <strain evidence="3 4">DSM 108284</strain>
    </source>
</reference>
<feature type="region of interest" description="Disordered" evidence="1">
    <location>
        <begin position="1"/>
        <end position="34"/>
    </location>
</feature>
<dbReference type="Gene3D" id="3.90.70.10">
    <property type="entry name" value="Cysteine proteinases"/>
    <property type="match status" value="1"/>
</dbReference>
<sequence>MTASSSPRLSATRGKSDANRHPFDAGSTASATTFTIPTSPPTLFSALRSLYMFISNNPQERGAVAPRAFIDKLRELNELFRSNMHQDAHEFLNYLLNQITEEIQKDPNHKDPEFNASGEDCEPPPVPDKRHCEMNNVTDRVLSVYINSNIVLDCANHCTFSLRFKSCR</sequence>
<dbReference type="OrthoDB" id="27652at2759"/>
<feature type="compositionally biased region" description="Basic and acidic residues" evidence="1">
    <location>
        <begin position="14"/>
        <end position="23"/>
    </location>
</feature>
<dbReference type="Proteomes" id="UP000298061">
    <property type="component" value="Unassembled WGS sequence"/>
</dbReference>
<name>A0A4Y9ZLF6_9AGAM</name>
<evidence type="ECO:0000313" key="3">
    <source>
        <dbReference type="EMBL" id="TFY74259.1"/>
    </source>
</evidence>
<dbReference type="Pfam" id="PF00443">
    <property type="entry name" value="UCH"/>
    <property type="match status" value="1"/>
</dbReference>
<dbReference type="GO" id="GO:0016579">
    <property type="term" value="P:protein deubiquitination"/>
    <property type="evidence" value="ECO:0007669"/>
    <property type="project" value="InterPro"/>
</dbReference>
<dbReference type="EMBL" id="SFCI01002195">
    <property type="protein sequence ID" value="TFY74259.1"/>
    <property type="molecule type" value="Genomic_DNA"/>
</dbReference>
<gene>
    <name evidence="3" type="ORF">EWM64_g9753</name>
</gene>
<accession>A0A4Y9ZLF6</accession>
<dbReference type="STRING" id="135208.A0A4Y9ZLF6"/>
<dbReference type="InterPro" id="IPR038765">
    <property type="entry name" value="Papain-like_cys_pep_sf"/>
</dbReference>
<evidence type="ECO:0000256" key="1">
    <source>
        <dbReference type="SAM" id="MobiDB-lite"/>
    </source>
</evidence>
<dbReference type="SUPFAM" id="SSF54001">
    <property type="entry name" value="Cysteine proteinases"/>
    <property type="match status" value="1"/>
</dbReference>